<proteinExistence type="predicted"/>
<evidence type="ECO:0000313" key="5">
    <source>
        <dbReference type="Proteomes" id="UP000318741"/>
    </source>
</evidence>
<feature type="region of interest" description="Disordered" evidence="2">
    <location>
        <begin position="163"/>
        <end position="384"/>
    </location>
</feature>
<protein>
    <submittedName>
        <fullName evidence="4">Uncharacterized protein</fullName>
    </submittedName>
</protein>
<feature type="coiled-coil region" evidence="1">
    <location>
        <begin position="511"/>
        <end position="548"/>
    </location>
</feature>
<feature type="compositionally biased region" description="Low complexity" evidence="2">
    <location>
        <begin position="206"/>
        <end position="218"/>
    </location>
</feature>
<evidence type="ECO:0000256" key="1">
    <source>
        <dbReference type="SAM" id="Coils"/>
    </source>
</evidence>
<keyword evidence="3" id="KW-0732">Signal</keyword>
<reference evidence="4 5" key="1">
    <citation type="submission" date="2019-02" db="EMBL/GenBank/DDBJ databases">
        <title>Deep-cultivation of Planctomycetes and their phenomic and genomic characterization uncovers novel biology.</title>
        <authorList>
            <person name="Wiegand S."/>
            <person name="Jogler M."/>
            <person name="Boedeker C."/>
            <person name="Pinto D."/>
            <person name="Vollmers J."/>
            <person name="Rivas-Marin E."/>
            <person name="Kohn T."/>
            <person name="Peeters S.H."/>
            <person name="Heuer A."/>
            <person name="Rast P."/>
            <person name="Oberbeckmann S."/>
            <person name="Bunk B."/>
            <person name="Jeske O."/>
            <person name="Meyerdierks A."/>
            <person name="Storesund J.E."/>
            <person name="Kallscheuer N."/>
            <person name="Luecker S."/>
            <person name="Lage O.M."/>
            <person name="Pohl T."/>
            <person name="Merkel B.J."/>
            <person name="Hornburger P."/>
            <person name="Mueller R.-W."/>
            <person name="Bruemmer F."/>
            <person name="Labrenz M."/>
            <person name="Spormann A.M."/>
            <person name="Op den Camp H."/>
            <person name="Overmann J."/>
            <person name="Amann R."/>
            <person name="Jetten M.S.M."/>
            <person name="Mascher T."/>
            <person name="Medema M.H."/>
            <person name="Devos D.P."/>
            <person name="Kaster A.-K."/>
            <person name="Ovreas L."/>
            <person name="Rohde M."/>
            <person name="Galperin M.Y."/>
            <person name="Jogler C."/>
        </authorList>
    </citation>
    <scope>NUCLEOTIDE SEQUENCE [LARGE SCALE GENOMIC DNA]</scope>
    <source>
        <strain evidence="4 5">CA12</strain>
    </source>
</reference>
<evidence type="ECO:0000313" key="4">
    <source>
        <dbReference type="EMBL" id="QDT17310.1"/>
    </source>
</evidence>
<gene>
    <name evidence="4" type="ORF">CA12_34300</name>
</gene>
<keyword evidence="1" id="KW-0175">Coiled coil</keyword>
<dbReference type="AlphaFoldDB" id="A0A517PD63"/>
<feature type="compositionally biased region" description="Basic and acidic residues" evidence="2">
    <location>
        <begin position="181"/>
        <end position="205"/>
    </location>
</feature>
<feature type="compositionally biased region" description="Basic and acidic residues" evidence="2">
    <location>
        <begin position="163"/>
        <end position="174"/>
    </location>
</feature>
<evidence type="ECO:0000256" key="2">
    <source>
        <dbReference type="SAM" id="MobiDB-lite"/>
    </source>
</evidence>
<accession>A0A517PD63</accession>
<dbReference type="GO" id="GO:0031012">
    <property type="term" value="C:extracellular matrix"/>
    <property type="evidence" value="ECO:0007669"/>
    <property type="project" value="TreeGrafter"/>
</dbReference>
<feature type="compositionally biased region" description="Low complexity" evidence="2">
    <location>
        <begin position="309"/>
        <end position="318"/>
    </location>
</feature>
<evidence type="ECO:0000256" key="3">
    <source>
        <dbReference type="SAM" id="SignalP"/>
    </source>
</evidence>
<name>A0A517PD63_9PLAN</name>
<dbReference type="InterPro" id="IPR050149">
    <property type="entry name" value="Collagen_superfamily"/>
</dbReference>
<feature type="chain" id="PRO_5021812730" evidence="3">
    <location>
        <begin position="32"/>
        <end position="623"/>
    </location>
</feature>
<dbReference type="PANTHER" id="PTHR24023">
    <property type="entry name" value="COLLAGEN ALPHA"/>
    <property type="match status" value="1"/>
</dbReference>
<feature type="compositionally biased region" description="Low complexity" evidence="2">
    <location>
        <begin position="330"/>
        <end position="345"/>
    </location>
</feature>
<feature type="compositionally biased region" description="Basic and acidic residues" evidence="2">
    <location>
        <begin position="279"/>
        <end position="294"/>
    </location>
</feature>
<feature type="compositionally biased region" description="Basic and acidic residues" evidence="2">
    <location>
        <begin position="346"/>
        <end position="384"/>
    </location>
</feature>
<dbReference type="KEGG" id="acaf:CA12_34300"/>
<feature type="signal peptide" evidence="3">
    <location>
        <begin position="1"/>
        <end position="31"/>
    </location>
</feature>
<feature type="compositionally biased region" description="Low complexity" evidence="2">
    <location>
        <begin position="250"/>
        <end position="259"/>
    </location>
</feature>
<sequence length="623" mass="67390" precursor="true">MTFAPSFARPLTRLGLLLAVACGTAALPAAAADEEAPPSLEEEQRAVAAQFARLEDTLLKMARYLRKTEPERSELLVRALQKAREERIEVRMKEVSDLLRSDAAAGLAPNFGDAIDRQAELVDGMRNVLALLRSEDRRKEIDSEQERLAALLKDVNRLMSDEKAAEAANRRGDSASRVAGKQRDVLDRTDDLLKEVKGADADKAAGEAGEPTPAGPRGDPSEGAPGEPKEPGAEGDPTEDMKGGEPGEPGEPSDGIPSETKPGEGEPGAPKPNGGEPGENEKAPGETEPKEPGKGAEPGEPSQSPPGEPSESGESSPSEPKPGQPGQPGQPGESGEQPPSESQPQEPKESTPGREELEQAKKAMEDALKELEQAEREGAQEKQAEAIKKLAEAKEKLEEILRQLREEEAELVLRALEVRFQKMLTMQQAVLTDTVSLASVGEITDRERAKARDLARREREIGLEGAKALLLLREDGSSVAFPEALEQIAADVDFAAGLLSQEPPRTDELTQQVERDIIESLEELIDALQQELEKLQQEKQEGQSQQGEPMQPGEEALVDKISELKMLRTLQKGVNRRTRLLGLEVPAPGDPADVDVVARLRELSKRQSRIESATYDLAVGKTN</sequence>
<dbReference type="EMBL" id="CP036265">
    <property type="protein sequence ID" value="QDT17310.1"/>
    <property type="molecule type" value="Genomic_DNA"/>
</dbReference>
<organism evidence="4 5">
    <name type="scientific">Alienimonas californiensis</name>
    <dbReference type="NCBI Taxonomy" id="2527989"/>
    <lineage>
        <taxon>Bacteria</taxon>
        <taxon>Pseudomonadati</taxon>
        <taxon>Planctomycetota</taxon>
        <taxon>Planctomycetia</taxon>
        <taxon>Planctomycetales</taxon>
        <taxon>Planctomycetaceae</taxon>
        <taxon>Alienimonas</taxon>
    </lineage>
</organism>
<dbReference type="RefSeq" id="WP_145360192.1">
    <property type="nucleotide sequence ID" value="NZ_CP036265.1"/>
</dbReference>
<dbReference type="PANTHER" id="PTHR24023:SF1107">
    <property type="entry name" value="COLLAGEN TYPE XXVI ALPHA 1 CHAIN"/>
    <property type="match status" value="1"/>
</dbReference>
<dbReference type="GO" id="GO:0030198">
    <property type="term" value="P:extracellular matrix organization"/>
    <property type="evidence" value="ECO:0007669"/>
    <property type="project" value="TreeGrafter"/>
</dbReference>
<dbReference type="GO" id="GO:0030020">
    <property type="term" value="F:extracellular matrix structural constituent conferring tensile strength"/>
    <property type="evidence" value="ECO:0007669"/>
    <property type="project" value="TreeGrafter"/>
</dbReference>
<keyword evidence="5" id="KW-1185">Reference proteome</keyword>
<dbReference type="OrthoDB" id="258964at2"/>
<dbReference type="GO" id="GO:0005615">
    <property type="term" value="C:extracellular space"/>
    <property type="evidence" value="ECO:0007669"/>
    <property type="project" value="TreeGrafter"/>
</dbReference>
<dbReference type="Proteomes" id="UP000318741">
    <property type="component" value="Chromosome"/>
</dbReference>